<dbReference type="RefSeq" id="WP_125017275.1">
    <property type="nucleotide sequence ID" value="NZ_QWEZ01000002.1"/>
</dbReference>
<comment type="caution">
    <text evidence="2">The sequence shown here is derived from an EMBL/GenBank/DDBJ whole genome shotgun (WGS) entry which is preliminary data.</text>
</comment>
<sequence length="136" mass="15068">MLVTVARYSFPYEAQIARARLQAQGIEAYVADEHTINMQWLYSDALGGVKVQVVVEDLEQARSILAEDLSCELEAGLELPDPPSPCCQGCGSPHLEPYGHKTSLFLVLLSWRIGWSAPHSLRCRDCGAVEPYLPPR</sequence>
<feature type="domain" description="DUF2007" evidence="1">
    <location>
        <begin position="4"/>
        <end position="67"/>
    </location>
</feature>
<organism evidence="2 3">
    <name type="scientific">Aestuariirhabdus litorea</name>
    <dbReference type="NCBI Taxonomy" id="2528527"/>
    <lineage>
        <taxon>Bacteria</taxon>
        <taxon>Pseudomonadati</taxon>
        <taxon>Pseudomonadota</taxon>
        <taxon>Gammaproteobacteria</taxon>
        <taxon>Oceanospirillales</taxon>
        <taxon>Aestuariirhabdaceae</taxon>
        <taxon>Aestuariirhabdus</taxon>
    </lineage>
</organism>
<dbReference type="AlphaFoldDB" id="A0A3P3VQA7"/>
<accession>A0A3P3VQA7</accession>
<dbReference type="SUPFAM" id="SSF54913">
    <property type="entry name" value="GlnB-like"/>
    <property type="match status" value="1"/>
</dbReference>
<dbReference type="Pfam" id="PF09413">
    <property type="entry name" value="DUF2007"/>
    <property type="match status" value="1"/>
</dbReference>
<evidence type="ECO:0000313" key="3">
    <source>
        <dbReference type="Proteomes" id="UP000280792"/>
    </source>
</evidence>
<dbReference type="Proteomes" id="UP000280792">
    <property type="component" value="Unassembled WGS sequence"/>
</dbReference>
<dbReference type="EMBL" id="QWEZ01000002">
    <property type="protein sequence ID" value="RRJ83003.1"/>
    <property type="molecule type" value="Genomic_DNA"/>
</dbReference>
<name>A0A3P3VQA7_9GAMM</name>
<proteinExistence type="predicted"/>
<keyword evidence="3" id="KW-1185">Reference proteome</keyword>
<evidence type="ECO:0000313" key="2">
    <source>
        <dbReference type="EMBL" id="RRJ83003.1"/>
    </source>
</evidence>
<evidence type="ECO:0000259" key="1">
    <source>
        <dbReference type="Pfam" id="PF09413"/>
    </source>
</evidence>
<gene>
    <name evidence="2" type="ORF">D0544_14250</name>
</gene>
<dbReference type="InterPro" id="IPR011322">
    <property type="entry name" value="N-reg_PII-like_a/b"/>
</dbReference>
<dbReference type="InterPro" id="IPR018551">
    <property type="entry name" value="DUF2007"/>
</dbReference>
<dbReference type="Gene3D" id="3.30.70.790">
    <property type="entry name" value="UreE, C-terminal domain"/>
    <property type="match status" value="1"/>
</dbReference>
<reference evidence="2 3" key="2">
    <citation type="submission" date="2018-12" db="EMBL/GenBank/DDBJ databases">
        <title>Simiduia agarivorans gen. nov., sp. nov., a marine, agarolytic bacterium isolated from shallow coastal water from Keelung, Taiwan.</title>
        <authorList>
            <person name="Shieh W.Y."/>
        </authorList>
    </citation>
    <scope>NUCLEOTIDE SEQUENCE [LARGE SCALE GENOMIC DNA]</scope>
    <source>
        <strain evidence="2 3">GTF-13</strain>
    </source>
</reference>
<reference evidence="2 3" key="1">
    <citation type="submission" date="2018-08" db="EMBL/GenBank/DDBJ databases">
        <authorList>
            <person name="Khan S.A."/>
        </authorList>
    </citation>
    <scope>NUCLEOTIDE SEQUENCE [LARGE SCALE GENOMIC DNA]</scope>
    <source>
        <strain evidence="2 3">GTF-13</strain>
    </source>
</reference>
<protein>
    <submittedName>
        <fullName evidence="2">DUF2007 domain-containing protein</fullName>
    </submittedName>
</protein>